<dbReference type="NCBIfam" id="NF040783">
    <property type="entry name" value="DVU0150_fam"/>
    <property type="match status" value="1"/>
</dbReference>
<dbReference type="InterPro" id="IPR054622">
    <property type="entry name" value="DVU0150-like"/>
</dbReference>
<evidence type="ECO:0000313" key="3">
    <source>
        <dbReference type="EMBL" id="HGB15458.1"/>
    </source>
</evidence>
<reference evidence="3" key="1">
    <citation type="journal article" date="2020" name="mSystems">
        <title>Genome- and Community-Level Interaction Insights into Carbon Utilization and Element Cycling Functions of Hydrothermarchaeota in Hydrothermal Sediment.</title>
        <authorList>
            <person name="Zhou Z."/>
            <person name="Liu Y."/>
            <person name="Xu W."/>
            <person name="Pan J."/>
            <person name="Luo Z.H."/>
            <person name="Li M."/>
        </authorList>
    </citation>
    <scope>NUCLEOTIDE SEQUENCE [LARGE SCALE GENOMIC DNA]</scope>
    <source>
        <strain evidence="3">SpSt-776</strain>
    </source>
</reference>
<name>A0A7C3SMB4_9BACT</name>
<keyword evidence="1" id="KW-0812">Transmembrane</keyword>
<sequence length="102" mass="11484">MNMKMKKLLTKITGLAALIFVLAPELALAAAAKAERMVIVADTRKFKGWEAWWTNLYNESHFYFTLLTVIIIPVVGFIFGCLADLIMGRIGIDLKSRELAEH</sequence>
<feature type="transmembrane region" description="Helical" evidence="1">
    <location>
        <begin position="62"/>
        <end position="87"/>
    </location>
</feature>
<evidence type="ECO:0000256" key="2">
    <source>
        <dbReference type="SAM" id="SignalP"/>
    </source>
</evidence>
<gene>
    <name evidence="3" type="ORF">ENV62_09530</name>
</gene>
<feature type="chain" id="PRO_5027649369" evidence="2">
    <location>
        <begin position="30"/>
        <end position="102"/>
    </location>
</feature>
<keyword evidence="2" id="KW-0732">Signal</keyword>
<evidence type="ECO:0000256" key="1">
    <source>
        <dbReference type="SAM" id="Phobius"/>
    </source>
</evidence>
<accession>A0A7C3SMB4</accession>
<proteinExistence type="predicted"/>
<organism evidence="3">
    <name type="scientific">Desulfobacca acetoxidans</name>
    <dbReference type="NCBI Taxonomy" id="60893"/>
    <lineage>
        <taxon>Bacteria</taxon>
        <taxon>Pseudomonadati</taxon>
        <taxon>Thermodesulfobacteriota</taxon>
        <taxon>Desulfobaccia</taxon>
        <taxon>Desulfobaccales</taxon>
        <taxon>Desulfobaccaceae</taxon>
        <taxon>Desulfobacca</taxon>
    </lineage>
</organism>
<comment type="caution">
    <text evidence="3">The sequence shown here is derived from an EMBL/GenBank/DDBJ whole genome shotgun (WGS) entry which is preliminary data.</text>
</comment>
<keyword evidence="1" id="KW-0472">Membrane</keyword>
<dbReference type="EMBL" id="DTHB01000053">
    <property type="protein sequence ID" value="HGB15458.1"/>
    <property type="molecule type" value="Genomic_DNA"/>
</dbReference>
<keyword evidence="1" id="KW-1133">Transmembrane helix</keyword>
<protein>
    <submittedName>
        <fullName evidence="3">Uncharacterized protein</fullName>
    </submittedName>
</protein>
<dbReference type="AlphaFoldDB" id="A0A7C3SMB4"/>
<feature type="signal peptide" evidence="2">
    <location>
        <begin position="1"/>
        <end position="29"/>
    </location>
</feature>